<dbReference type="AlphaFoldDB" id="A0A5B7EK11"/>
<feature type="region of interest" description="Disordered" evidence="1">
    <location>
        <begin position="1"/>
        <end position="30"/>
    </location>
</feature>
<feature type="region of interest" description="Disordered" evidence="1">
    <location>
        <begin position="118"/>
        <end position="153"/>
    </location>
</feature>
<reference evidence="2 3" key="1">
    <citation type="submission" date="2019-05" db="EMBL/GenBank/DDBJ databases">
        <title>Another draft genome of Portunus trituberculatus and its Hox gene families provides insights of decapod evolution.</title>
        <authorList>
            <person name="Jeong J.-H."/>
            <person name="Song I."/>
            <person name="Kim S."/>
            <person name="Choi T."/>
            <person name="Kim D."/>
            <person name="Ryu S."/>
            <person name="Kim W."/>
        </authorList>
    </citation>
    <scope>NUCLEOTIDE SEQUENCE [LARGE SCALE GENOMIC DNA]</scope>
    <source>
        <tissue evidence="2">Muscle</tissue>
    </source>
</reference>
<protein>
    <submittedName>
        <fullName evidence="2">Uncharacterized protein</fullName>
    </submittedName>
</protein>
<feature type="compositionally biased region" description="Low complexity" evidence="1">
    <location>
        <begin position="328"/>
        <end position="338"/>
    </location>
</feature>
<feature type="region of interest" description="Disordered" evidence="1">
    <location>
        <begin position="59"/>
        <end position="86"/>
    </location>
</feature>
<keyword evidence="3" id="KW-1185">Reference proteome</keyword>
<gene>
    <name evidence="2" type="ORF">E2C01_027945</name>
</gene>
<evidence type="ECO:0000313" key="2">
    <source>
        <dbReference type="EMBL" id="MPC34552.1"/>
    </source>
</evidence>
<feature type="region of interest" description="Disordered" evidence="1">
    <location>
        <begin position="167"/>
        <end position="292"/>
    </location>
</feature>
<dbReference type="Proteomes" id="UP000324222">
    <property type="component" value="Unassembled WGS sequence"/>
</dbReference>
<feature type="region of interest" description="Disordered" evidence="1">
    <location>
        <begin position="616"/>
        <end position="648"/>
    </location>
</feature>
<comment type="caution">
    <text evidence="2">The sequence shown here is derived from an EMBL/GenBank/DDBJ whole genome shotgun (WGS) entry which is preliminary data.</text>
</comment>
<sequence>MEYEAETDTNHLSTHADQGQRSKVTGTVDTSAAESTSDLALMESYGQCFDDWLSILPTLPPEPVPGGNGEQCPASKSLPDASGGGKHCGSSPKLCHSIQSLPGLNTDTKEVCVSSKSLPGSSATTHHYSTPKSLPSHSTKCESTPTSLPGLNADTKEVCVSSKSLSGSSAIKHHHSTHKLLPGPSTKCESAPTSLPGPNADTKEVCVSSKSLPGSSATTHHYSTPKSLPDPSTKSESTPTSLPDPNTRHTCSPRPLSCHQPPQNIETSVREQDKTGRQRNGSPPHLGQDIVAGEKLHSPDLFRTQFPDEEVQRSCVTQHRWRGRALQSSTESSGSFSSKRNAANPTRVRKKVRGVIDETQDLVVDKEKEGNDEGLAKQGSSRGLELVREIIQETEDMVIDEGEDGITNGEKQGNEEIVKRESCYGEGDMREVIEETEELITYDGRKRMIKESMKRENWFSVEDRREIIEETEDMIIEEEEKELVPKLEKRGKQTQVKNIKSFQKLTKEPKHFNTHHLTSLEHRHQDTSPSKNTHRGREAGENCNTSQSNKREMRIRAGLEEPQCGRTNTTNTTTFAKTKAAPKRNSHSRKNSAGKILAFLDKNAVKESEIKLENTTGITTRTSTPKRNQEHTPDIHTDTHTDTDKSTLSLTSSIPSAQLVEGPQGTEVEAWTVPVDERHGVLLTTSLATTPTSCVLLVVQECGLGLWGPSAGAEGWVLLGKTQHSIRDIANLRDVRVEGLPSGEEGRFLMVAQREGEEQVEVVYIQVSLCGKDWQLSSAPLKPPVR</sequence>
<feature type="compositionally biased region" description="Basic residues" evidence="1">
    <location>
        <begin position="580"/>
        <end position="590"/>
    </location>
</feature>
<feature type="compositionally biased region" description="Polar residues" evidence="1">
    <location>
        <begin position="208"/>
        <end position="250"/>
    </location>
</feature>
<organism evidence="2 3">
    <name type="scientific">Portunus trituberculatus</name>
    <name type="common">Swimming crab</name>
    <name type="synonym">Neptunus trituberculatus</name>
    <dbReference type="NCBI Taxonomy" id="210409"/>
    <lineage>
        <taxon>Eukaryota</taxon>
        <taxon>Metazoa</taxon>
        <taxon>Ecdysozoa</taxon>
        <taxon>Arthropoda</taxon>
        <taxon>Crustacea</taxon>
        <taxon>Multicrustacea</taxon>
        <taxon>Malacostraca</taxon>
        <taxon>Eumalacostraca</taxon>
        <taxon>Eucarida</taxon>
        <taxon>Decapoda</taxon>
        <taxon>Pleocyemata</taxon>
        <taxon>Brachyura</taxon>
        <taxon>Eubrachyura</taxon>
        <taxon>Portunoidea</taxon>
        <taxon>Portunidae</taxon>
        <taxon>Portuninae</taxon>
        <taxon>Portunus</taxon>
    </lineage>
</organism>
<dbReference type="EMBL" id="VSRR010003079">
    <property type="protein sequence ID" value="MPC34552.1"/>
    <property type="molecule type" value="Genomic_DNA"/>
</dbReference>
<feature type="compositionally biased region" description="Polar residues" evidence="1">
    <location>
        <begin position="118"/>
        <end position="149"/>
    </location>
</feature>
<evidence type="ECO:0000256" key="1">
    <source>
        <dbReference type="SAM" id="MobiDB-lite"/>
    </source>
</evidence>
<feature type="compositionally biased region" description="Polar residues" evidence="1">
    <location>
        <begin position="10"/>
        <end position="30"/>
    </location>
</feature>
<evidence type="ECO:0000313" key="3">
    <source>
        <dbReference type="Proteomes" id="UP000324222"/>
    </source>
</evidence>
<name>A0A5B7EK11_PORTR</name>
<feature type="region of interest" description="Disordered" evidence="1">
    <location>
        <begin position="563"/>
        <end position="590"/>
    </location>
</feature>
<feature type="region of interest" description="Disordered" evidence="1">
    <location>
        <begin position="318"/>
        <end position="347"/>
    </location>
</feature>
<feature type="compositionally biased region" description="Polar residues" evidence="1">
    <location>
        <begin position="616"/>
        <end position="626"/>
    </location>
</feature>
<feature type="compositionally biased region" description="Low complexity" evidence="1">
    <location>
        <begin position="567"/>
        <end position="579"/>
    </location>
</feature>
<proteinExistence type="predicted"/>
<feature type="region of interest" description="Disordered" evidence="1">
    <location>
        <begin position="517"/>
        <end position="551"/>
    </location>
</feature>
<accession>A0A5B7EK11</accession>
<feature type="compositionally biased region" description="Basic and acidic residues" evidence="1">
    <location>
        <begin position="627"/>
        <end position="645"/>
    </location>
</feature>